<dbReference type="InterPro" id="IPR050109">
    <property type="entry name" value="HTH-type_TetR-like_transc_reg"/>
</dbReference>
<dbReference type="EMBL" id="CP006842">
    <property type="protein sequence ID" value="AHW62744.1"/>
    <property type="molecule type" value="Genomic_DNA"/>
</dbReference>
<evidence type="ECO:0000256" key="2">
    <source>
        <dbReference type="ARBA" id="ARBA00023125"/>
    </source>
</evidence>
<dbReference type="Pfam" id="PF00440">
    <property type="entry name" value="TetR_N"/>
    <property type="match status" value="1"/>
</dbReference>
<dbReference type="InterPro" id="IPR041347">
    <property type="entry name" value="MftR_C"/>
</dbReference>
<dbReference type="STRING" id="1404245.CGLY_01480"/>
<evidence type="ECO:0000256" key="1">
    <source>
        <dbReference type="ARBA" id="ARBA00023015"/>
    </source>
</evidence>
<evidence type="ECO:0000256" key="3">
    <source>
        <dbReference type="ARBA" id="ARBA00023163"/>
    </source>
</evidence>
<dbReference type="PROSITE" id="PS50977">
    <property type="entry name" value="HTH_TETR_2"/>
    <property type="match status" value="1"/>
</dbReference>
<dbReference type="AlphaFoldDB" id="X5DN86"/>
<evidence type="ECO:0000313" key="6">
    <source>
        <dbReference type="EMBL" id="AHW62744.1"/>
    </source>
</evidence>
<dbReference type="GO" id="GO:0003700">
    <property type="term" value="F:DNA-binding transcription factor activity"/>
    <property type="evidence" value="ECO:0007669"/>
    <property type="project" value="TreeGrafter"/>
</dbReference>
<feature type="domain" description="HTH tetR-type" evidence="5">
    <location>
        <begin position="58"/>
        <end position="118"/>
    </location>
</feature>
<dbReference type="PANTHER" id="PTHR30055:SF234">
    <property type="entry name" value="HTH-TYPE TRANSCRIPTIONAL REGULATOR BETI"/>
    <property type="match status" value="1"/>
</dbReference>
<sequence>MPSATSPQIDCLSWFETVLGTVSKSIWCCINYTFAASVVDMAADTTTSNPTRRERKKAATRRAIADAALELFLKRGFDNVSVREIADAADVSPTTVFAHFPCKEAIAVDEDDEMRERLTSAVSDRPDGVSIPDALRKFYREDAWHDDAPEGSHQRFTKLIDDSPSLSDYAQKMWLRHENSLADAIAADLGQQTPDVTVRAFARCALQAQLIDATTAELPAVVNAVFDLLEPGWESYLAGR</sequence>
<dbReference type="Proteomes" id="UP000023703">
    <property type="component" value="Chromosome"/>
</dbReference>
<dbReference type="PANTHER" id="PTHR30055">
    <property type="entry name" value="HTH-TYPE TRANSCRIPTIONAL REGULATOR RUTR"/>
    <property type="match status" value="1"/>
</dbReference>
<dbReference type="eggNOG" id="COG1309">
    <property type="taxonomic scope" value="Bacteria"/>
</dbReference>
<evidence type="ECO:0000256" key="4">
    <source>
        <dbReference type="PROSITE-ProRule" id="PRU00335"/>
    </source>
</evidence>
<keyword evidence="2 4" id="KW-0238">DNA-binding</keyword>
<keyword evidence="1" id="KW-0805">Transcription regulation</keyword>
<accession>X5DN86</accession>
<dbReference type="InterPro" id="IPR001647">
    <property type="entry name" value="HTH_TetR"/>
</dbReference>
<proteinExistence type="predicted"/>
<protein>
    <submittedName>
        <fullName evidence="6">Putative transcriptional regulator, TetR-family</fullName>
    </submittedName>
</protein>
<dbReference type="Gene3D" id="1.10.357.10">
    <property type="entry name" value="Tetracycline Repressor, domain 2"/>
    <property type="match status" value="1"/>
</dbReference>
<evidence type="ECO:0000313" key="7">
    <source>
        <dbReference type="Proteomes" id="UP000023703"/>
    </source>
</evidence>
<gene>
    <name evidence="6" type="ORF">CGLY_01480</name>
</gene>
<organism evidence="6 7">
    <name type="scientific">Corynebacterium glyciniphilum AJ 3170</name>
    <dbReference type="NCBI Taxonomy" id="1404245"/>
    <lineage>
        <taxon>Bacteria</taxon>
        <taxon>Bacillati</taxon>
        <taxon>Actinomycetota</taxon>
        <taxon>Actinomycetes</taxon>
        <taxon>Mycobacteriales</taxon>
        <taxon>Corynebacteriaceae</taxon>
        <taxon>Corynebacterium</taxon>
    </lineage>
</organism>
<dbReference type="SUPFAM" id="SSF46689">
    <property type="entry name" value="Homeodomain-like"/>
    <property type="match status" value="1"/>
</dbReference>
<evidence type="ECO:0000259" key="5">
    <source>
        <dbReference type="PROSITE" id="PS50977"/>
    </source>
</evidence>
<feature type="DNA-binding region" description="H-T-H motif" evidence="4">
    <location>
        <begin position="81"/>
        <end position="100"/>
    </location>
</feature>
<dbReference type="KEGG" id="cgy:CGLY_01480"/>
<dbReference type="GO" id="GO:0000976">
    <property type="term" value="F:transcription cis-regulatory region binding"/>
    <property type="evidence" value="ECO:0007669"/>
    <property type="project" value="TreeGrafter"/>
</dbReference>
<dbReference type="PRINTS" id="PR00455">
    <property type="entry name" value="HTHTETR"/>
</dbReference>
<keyword evidence="3" id="KW-0804">Transcription</keyword>
<reference evidence="6 7" key="1">
    <citation type="journal article" date="2015" name="Int. J. Syst. Evol. Microbiol.">
        <title>Revisiting Corynebacterium glyciniphilum (ex Kubota et al., 1972) sp. nov., nom. rev., isolated from putrefied banana.</title>
        <authorList>
            <person name="Al-Dilaimi A."/>
            <person name="Bednarz H."/>
            <person name="Lomker A."/>
            <person name="Niehaus K."/>
            <person name="Kalinowski J."/>
            <person name="Ruckert C."/>
        </authorList>
    </citation>
    <scope>NUCLEOTIDE SEQUENCE [LARGE SCALE GENOMIC DNA]</scope>
    <source>
        <strain evidence="6">AJ 3170</strain>
    </source>
</reference>
<dbReference type="Pfam" id="PF17754">
    <property type="entry name" value="TetR_C_14"/>
    <property type="match status" value="1"/>
</dbReference>
<name>X5DN86_9CORY</name>
<dbReference type="InterPro" id="IPR009057">
    <property type="entry name" value="Homeodomain-like_sf"/>
</dbReference>
<dbReference type="HOGENOM" id="CLU_069356_2_2_11"/>
<keyword evidence="7" id="KW-1185">Reference proteome</keyword>